<dbReference type="InterPro" id="IPR050930">
    <property type="entry name" value="MFS_Vesicular_Transporter"/>
</dbReference>
<dbReference type="SUPFAM" id="SSF103473">
    <property type="entry name" value="MFS general substrate transporter"/>
    <property type="match status" value="1"/>
</dbReference>
<feature type="transmembrane region" description="Helical" evidence="7">
    <location>
        <begin position="219"/>
        <end position="238"/>
    </location>
</feature>
<organism evidence="9 10">
    <name type="scientific">Varroa destructor</name>
    <name type="common">Honeybee mite</name>
    <dbReference type="NCBI Taxonomy" id="109461"/>
    <lineage>
        <taxon>Eukaryota</taxon>
        <taxon>Metazoa</taxon>
        <taxon>Ecdysozoa</taxon>
        <taxon>Arthropoda</taxon>
        <taxon>Chelicerata</taxon>
        <taxon>Arachnida</taxon>
        <taxon>Acari</taxon>
        <taxon>Parasitiformes</taxon>
        <taxon>Mesostigmata</taxon>
        <taxon>Gamasina</taxon>
        <taxon>Dermanyssoidea</taxon>
        <taxon>Varroidae</taxon>
        <taxon>Varroa</taxon>
    </lineage>
</organism>
<feature type="compositionally biased region" description="Polar residues" evidence="6">
    <location>
        <begin position="258"/>
        <end position="267"/>
    </location>
</feature>
<dbReference type="AlphaFoldDB" id="A0A7M7JNK3"/>
<dbReference type="KEGG" id="vde:111247787"/>
<keyword evidence="3 7" id="KW-0812">Transmembrane</keyword>
<sequence>MENAPPRRSPLDSTSGFSTMSGLSRASAVSAISTPSRLPDPVSGFLSSIQQAAKWLWRKKWLVPVLHSQFWFSACFSLLAPFYPTLADLKGVHQSVYGYVFSVFKLFMFIGSITSEKLIEKFSPVPLYVVGLLGTFLFDICIGSLFWVNDRNIFIGLSFPLAVVGGFLACSYSISMYSILTERFSTKPGLIIASMEFLWGIGNMVGTLAGGVLIDFWNFSLPFFASGIIMVMLIPTIIKNGPIKPSRSHSEKDLAPRSSFNPLNQQDRNPELSACTNTVNGSQVDYRRMVFRPLFLIDMVTVCLSWVVMSFNEPTLARYLTQFHLSNTGVGLVFCVQFASYAIGAIISGILSHLGQEEFFLFFGQLCTALAFLVIGPAPFIQSEPKLSFIYLSQVFTGLGMAGQFVCGFAHALKISIKAGYPGNIKTSGVIASATFIFMVLGAIVTPPIASYLVERFQYRTGSMFIFILLLFWSVVNLGVFIKSLIDKIRSTN</sequence>
<dbReference type="GeneID" id="111247787"/>
<evidence type="ECO:0000313" key="10">
    <source>
        <dbReference type="Proteomes" id="UP000594260"/>
    </source>
</evidence>
<feature type="transmembrane region" description="Helical" evidence="7">
    <location>
        <begin position="125"/>
        <end position="147"/>
    </location>
</feature>
<dbReference type="InterPro" id="IPR020846">
    <property type="entry name" value="MFS_dom"/>
</dbReference>
<protein>
    <recommendedName>
        <fullName evidence="8">Major facilitator superfamily (MFS) profile domain-containing protein</fullName>
    </recommendedName>
</protein>
<dbReference type="OrthoDB" id="6505944at2759"/>
<dbReference type="PROSITE" id="PS50850">
    <property type="entry name" value="MFS"/>
    <property type="match status" value="1"/>
</dbReference>
<keyword evidence="2" id="KW-0813">Transport</keyword>
<evidence type="ECO:0000256" key="4">
    <source>
        <dbReference type="ARBA" id="ARBA00022989"/>
    </source>
</evidence>
<dbReference type="Gene3D" id="1.20.1250.20">
    <property type="entry name" value="MFS general substrate transporter like domains"/>
    <property type="match status" value="2"/>
</dbReference>
<dbReference type="GO" id="GO:0022857">
    <property type="term" value="F:transmembrane transporter activity"/>
    <property type="evidence" value="ECO:0007669"/>
    <property type="project" value="InterPro"/>
</dbReference>
<evidence type="ECO:0000313" key="9">
    <source>
        <dbReference type="EnsemblMetazoa" id="XP_022654878"/>
    </source>
</evidence>
<feature type="transmembrane region" description="Helical" evidence="7">
    <location>
        <begin position="61"/>
        <end position="84"/>
    </location>
</feature>
<dbReference type="InterPro" id="IPR011701">
    <property type="entry name" value="MFS"/>
</dbReference>
<feature type="transmembrane region" description="Helical" evidence="7">
    <location>
        <begin position="189"/>
        <end position="213"/>
    </location>
</feature>
<dbReference type="PANTHER" id="PTHR23506:SF26">
    <property type="entry name" value="MFS-TYPE TRANSPORTER SLC18B1"/>
    <property type="match status" value="1"/>
</dbReference>
<evidence type="ECO:0000259" key="8">
    <source>
        <dbReference type="PROSITE" id="PS50850"/>
    </source>
</evidence>
<proteinExistence type="predicted"/>
<keyword evidence="4 7" id="KW-1133">Transmembrane helix</keyword>
<feature type="domain" description="Major facilitator superfamily (MFS) profile" evidence="8">
    <location>
        <begin position="294"/>
        <end position="493"/>
    </location>
</feature>
<dbReference type="InParanoid" id="A0A7M7JNK3"/>
<dbReference type="OMA" id="YNFNTFQ"/>
<feature type="transmembrane region" description="Helical" evidence="7">
    <location>
        <begin position="390"/>
        <end position="413"/>
    </location>
</feature>
<dbReference type="Pfam" id="PF07690">
    <property type="entry name" value="MFS_1"/>
    <property type="match status" value="1"/>
</dbReference>
<dbReference type="GO" id="GO:0016020">
    <property type="term" value="C:membrane"/>
    <property type="evidence" value="ECO:0007669"/>
    <property type="project" value="UniProtKB-SubCell"/>
</dbReference>
<dbReference type="InterPro" id="IPR036259">
    <property type="entry name" value="MFS_trans_sf"/>
</dbReference>
<feature type="transmembrane region" description="Helical" evidence="7">
    <location>
        <begin position="153"/>
        <end position="177"/>
    </location>
</feature>
<evidence type="ECO:0000256" key="5">
    <source>
        <dbReference type="ARBA" id="ARBA00023136"/>
    </source>
</evidence>
<keyword evidence="5 7" id="KW-0472">Membrane</keyword>
<evidence type="ECO:0000256" key="3">
    <source>
        <dbReference type="ARBA" id="ARBA00022692"/>
    </source>
</evidence>
<comment type="subcellular location">
    <subcellularLocation>
        <location evidence="1">Membrane</location>
        <topology evidence="1">Multi-pass membrane protein</topology>
    </subcellularLocation>
</comment>
<feature type="transmembrane region" description="Helical" evidence="7">
    <location>
        <begin position="425"/>
        <end position="445"/>
    </location>
</feature>
<dbReference type="PANTHER" id="PTHR23506">
    <property type="entry name" value="GH10249P"/>
    <property type="match status" value="1"/>
</dbReference>
<name>A0A7M7JNK3_VARDE</name>
<feature type="transmembrane region" description="Helical" evidence="7">
    <location>
        <begin position="290"/>
        <end position="309"/>
    </location>
</feature>
<evidence type="ECO:0000256" key="1">
    <source>
        <dbReference type="ARBA" id="ARBA00004141"/>
    </source>
</evidence>
<reference evidence="9" key="1">
    <citation type="submission" date="2021-01" db="UniProtKB">
        <authorList>
            <consortium name="EnsemblMetazoa"/>
        </authorList>
    </citation>
    <scope>IDENTIFICATION</scope>
</reference>
<keyword evidence="10" id="KW-1185">Reference proteome</keyword>
<feature type="transmembrane region" description="Helical" evidence="7">
    <location>
        <begin position="465"/>
        <end position="486"/>
    </location>
</feature>
<evidence type="ECO:0000256" key="2">
    <source>
        <dbReference type="ARBA" id="ARBA00022448"/>
    </source>
</evidence>
<dbReference type="Proteomes" id="UP000594260">
    <property type="component" value="Unplaced"/>
</dbReference>
<feature type="transmembrane region" description="Helical" evidence="7">
    <location>
        <begin position="359"/>
        <end position="378"/>
    </location>
</feature>
<evidence type="ECO:0000256" key="6">
    <source>
        <dbReference type="SAM" id="MobiDB-lite"/>
    </source>
</evidence>
<dbReference type="RefSeq" id="XP_022654878.1">
    <property type="nucleotide sequence ID" value="XM_022799143.1"/>
</dbReference>
<evidence type="ECO:0000256" key="7">
    <source>
        <dbReference type="SAM" id="Phobius"/>
    </source>
</evidence>
<feature type="region of interest" description="Disordered" evidence="6">
    <location>
        <begin position="244"/>
        <end position="269"/>
    </location>
</feature>
<feature type="transmembrane region" description="Helical" evidence="7">
    <location>
        <begin position="96"/>
        <end position="113"/>
    </location>
</feature>
<feature type="transmembrane region" description="Helical" evidence="7">
    <location>
        <begin position="329"/>
        <end position="352"/>
    </location>
</feature>
<dbReference type="EnsemblMetazoa" id="XM_022799143">
    <property type="protein sequence ID" value="XP_022654878"/>
    <property type="gene ID" value="LOC111247787"/>
</dbReference>
<accession>A0A7M7JNK3</accession>